<gene>
    <name evidence="2" type="ORF">EYS09_01340</name>
</gene>
<sequence>MRKLVGRAVASAVLATAALVPLSGIAAAAAPTHMPVQTVTRAADSDRGRHGWGHHGWEHHGRGHHGWDGYGHRWHHGIGLGLGLGLGLVL</sequence>
<dbReference type="Proteomes" id="UP000292452">
    <property type="component" value="Unassembled WGS sequence"/>
</dbReference>
<comment type="caution">
    <text evidence="2">The sequence shown here is derived from an EMBL/GenBank/DDBJ whole genome shotgun (WGS) entry which is preliminary data.</text>
</comment>
<organism evidence="2 3">
    <name type="scientific">Streptomyces kasugaensis</name>
    <dbReference type="NCBI Taxonomy" id="1946"/>
    <lineage>
        <taxon>Bacteria</taxon>
        <taxon>Bacillati</taxon>
        <taxon>Actinomycetota</taxon>
        <taxon>Actinomycetes</taxon>
        <taxon>Kitasatosporales</taxon>
        <taxon>Streptomycetaceae</taxon>
        <taxon>Streptomyces</taxon>
    </lineage>
</organism>
<accession>A0A4Q9I166</accession>
<keyword evidence="3" id="KW-1185">Reference proteome</keyword>
<evidence type="ECO:0000256" key="1">
    <source>
        <dbReference type="SAM" id="SignalP"/>
    </source>
</evidence>
<evidence type="ECO:0000313" key="3">
    <source>
        <dbReference type="Proteomes" id="UP000292452"/>
    </source>
</evidence>
<keyword evidence="1" id="KW-0732">Signal</keyword>
<feature type="chain" id="PRO_5038610919" evidence="1">
    <location>
        <begin position="29"/>
        <end position="90"/>
    </location>
</feature>
<evidence type="ECO:0000313" key="2">
    <source>
        <dbReference type="EMBL" id="TBO61407.1"/>
    </source>
</evidence>
<feature type="signal peptide" evidence="1">
    <location>
        <begin position="1"/>
        <end position="28"/>
    </location>
</feature>
<dbReference type="AlphaFoldDB" id="A0A4Q9I166"/>
<dbReference type="EMBL" id="SIXH01000006">
    <property type="protein sequence ID" value="TBO61407.1"/>
    <property type="molecule type" value="Genomic_DNA"/>
</dbReference>
<proteinExistence type="predicted"/>
<name>A0A4Q9I166_STRKA</name>
<reference evidence="2 3" key="1">
    <citation type="submission" date="2019-02" db="EMBL/GenBank/DDBJ databases">
        <title>Draft Genome Sequence of Streptomyces sp. AM-2504, identified by 16S rRNA comparative analysis as a Streptomyces Kasugaensis strain.</title>
        <authorList>
            <person name="Napolioni V."/>
            <person name="Giuliodori A.M."/>
            <person name="Spurio R."/>
            <person name="Fabbretti A."/>
        </authorList>
    </citation>
    <scope>NUCLEOTIDE SEQUENCE [LARGE SCALE GENOMIC DNA]</scope>
    <source>
        <strain evidence="2 3">AM-2504</strain>
    </source>
</reference>
<protein>
    <submittedName>
        <fullName evidence="2">Uncharacterized protein</fullName>
    </submittedName>
</protein>